<proteinExistence type="predicted"/>
<reference evidence="2" key="1">
    <citation type="submission" date="2021-02" db="EMBL/GenBank/DDBJ databases">
        <authorList>
            <person name="Nowell W R."/>
        </authorList>
    </citation>
    <scope>NUCLEOTIDE SEQUENCE</scope>
</reference>
<dbReference type="Proteomes" id="UP000681967">
    <property type="component" value="Unassembled WGS sequence"/>
</dbReference>
<name>A0A8S2SUB4_9BILA</name>
<dbReference type="AlphaFoldDB" id="A0A8S2SUB4"/>
<feature type="non-terminal residue" evidence="2">
    <location>
        <position position="59"/>
    </location>
</feature>
<keyword evidence="1" id="KW-0175">Coiled coil</keyword>
<comment type="caution">
    <text evidence="2">The sequence shown here is derived from an EMBL/GenBank/DDBJ whole genome shotgun (WGS) entry which is preliminary data.</text>
</comment>
<gene>
    <name evidence="2" type="ORF">BYL167_LOCUS25204</name>
</gene>
<feature type="coiled-coil region" evidence="1">
    <location>
        <begin position="27"/>
        <end position="54"/>
    </location>
</feature>
<evidence type="ECO:0000313" key="3">
    <source>
        <dbReference type="Proteomes" id="UP000681967"/>
    </source>
</evidence>
<protein>
    <submittedName>
        <fullName evidence="2">Uncharacterized protein</fullName>
    </submittedName>
</protein>
<organism evidence="2 3">
    <name type="scientific">Rotaria magnacalcarata</name>
    <dbReference type="NCBI Taxonomy" id="392030"/>
    <lineage>
        <taxon>Eukaryota</taxon>
        <taxon>Metazoa</taxon>
        <taxon>Spiralia</taxon>
        <taxon>Gnathifera</taxon>
        <taxon>Rotifera</taxon>
        <taxon>Eurotatoria</taxon>
        <taxon>Bdelloidea</taxon>
        <taxon>Philodinida</taxon>
        <taxon>Philodinidae</taxon>
        <taxon>Rotaria</taxon>
    </lineage>
</organism>
<evidence type="ECO:0000313" key="2">
    <source>
        <dbReference type="EMBL" id="CAF4242052.1"/>
    </source>
</evidence>
<dbReference type="EMBL" id="CAJOBH010024508">
    <property type="protein sequence ID" value="CAF4242052.1"/>
    <property type="molecule type" value="Genomic_DNA"/>
</dbReference>
<sequence>MKTEFETNELNTRRKIDEMSRSRQAVLDRTRDEYEKLLRKYTDLDEVYQELANLQEKDI</sequence>
<evidence type="ECO:0000256" key="1">
    <source>
        <dbReference type="SAM" id="Coils"/>
    </source>
</evidence>
<accession>A0A8S2SUB4</accession>